<evidence type="ECO:0000313" key="5">
    <source>
        <dbReference type="Proteomes" id="UP001226084"/>
    </source>
</evidence>
<dbReference type="GO" id="GO:0009294">
    <property type="term" value="P:DNA-mediated transformation"/>
    <property type="evidence" value="ECO:0007669"/>
    <property type="project" value="InterPro"/>
</dbReference>
<protein>
    <submittedName>
        <fullName evidence="4">DNA processing protein</fullName>
    </submittedName>
</protein>
<feature type="domain" description="Smf/DprA SLOG" evidence="2">
    <location>
        <begin position="81"/>
        <end position="288"/>
    </location>
</feature>
<dbReference type="RefSeq" id="WP_307105941.1">
    <property type="nucleotide sequence ID" value="NZ_JAUTAS010000001.1"/>
</dbReference>
<dbReference type="PANTHER" id="PTHR43022:SF1">
    <property type="entry name" value="PROTEIN SMF"/>
    <property type="match status" value="1"/>
</dbReference>
<evidence type="ECO:0000259" key="3">
    <source>
        <dbReference type="Pfam" id="PF17782"/>
    </source>
</evidence>
<evidence type="ECO:0000259" key="2">
    <source>
        <dbReference type="Pfam" id="PF02481"/>
    </source>
</evidence>
<dbReference type="InterPro" id="IPR003488">
    <property type="entry name" value="DprA"/>
</dbReference>
<dbReference type="AlphaFoldDB" id="A0AAP5AG89"/>
<dbReference type="Pfam" id="PF17782">
    <property type="entry name" value="WHD_DprA"/>
    <property type="match status" value="1"/>
</dbReference>
<dbReference type="Pfam" id="PF02481">
    <property type="entry name" value="DNA_processg_A"/>
    <property type="match status" value="1"/>
</dbReference>
<dbReference type="Proteomes" id="UP001226084">
    <property type="component" value="Unassembled WGS sequence"/>
</dbReference>
<proteinExistence type="inferred from homology"/>
<evidence type="ECO:0000313" key="4">
    <source>
        <dbReference type="EMBL" id="MDQ1107228.1"/>
    </source>
</evidence>
<evidence type="ECO:0000256" key="1">
    <source>
        <dbReference type="ARBA" id="ARBA00006525"/>
    </source>
</evidence>
<organism evidence="4 5">
    <name type="scientific">Stenotrophomonas rhizophila</name>
    <dbReference type="NCBI Taxonomy" id="216778"/>
    <lineage>
        <taxon>Bacteria</taxon>
        <taxon>Pseudomonadati</taxon>
        <taxon>Pseudomonadota</taxon>
        <taxon>Gammaproteobacteria</taxon>
        <taxon>Lysobacterales</taxon>
        <taxon>Lysobacteraceae</taxon>
        <taxon>Stenotrophomonas</taxon>
    </lineage>
</organism>
<comment type="similarity">
    <text evidence="1">Belongs to the DprA/Smf family.</text>
</comment>
<name>A0AAP5AG89_9GAMM</name>
<dbReference type="InterPro" id="IPR036388">
    <property type="entry name" value="WH-like_DNA-bd_sf"/>
</dbReference>
<dbReference type="EMBL" id="JAUTAS010000001">
    <property type="protein sequence ID" value="MDQ1107228.1"/>
    <property type="molecule type" value="Genomic_DNA"/>
</dbReference>
<gene>
    <name evidence="4" type="ORF">QE424_000387</name>
</gene>
<feature type="domain" description="DprA winged helix" evidence="3">
    <location>
        <begin position="321"/>
        <end position="373"/>
    </location>
</feature>
<accession>A0AAP5AG89</accession>
<sequence length="379" mass="39701">MPDDLPCSTEALLRLVLAGGAPAPRRALLARFADPAQALRAGPAAWRAAGCSPHQRALLALPDRDALARGLHWLSQPGRHLLSIETDDYPTLLRPLDPAPLALFVHGDPATLWHPAVAVVGSRTPSPTGAELAAEFAGALARSGLGVVSGLAAGVDARAHQAALDVPGGRTVAVVATGLDLTYPPRHEALQARIAERGAVVSEYPPGTVARPGQFPARNRIVAGLTLGTLVIEAAARSGALITARLAAEIGREVFALPGSVRNPRARGCHRLIRDGAQLVETPAEVVAGLTGAAASLGQALRWRLDAPTEQARSAHASASPFPLPDYQRLWNVLDENPTGMDSLIQRSGLTADQLSAMLLIMELDGKVVANHGRYCRKP</sequence>
<dbReference type="InterPro" id="IPR041614">
    <property type="entry name" value="DprA_WH"/>
</dbReference>
<reference evidence="4" key="1">
    <citation type="submission" date="2023-07" db="EMBL/GenBank/DDBJ databases">
        <title>Functional and genomic diversity of the sorghum phyllosphere microbiome.</title>
        <authorList>
            <person name="Shade A."/>
        </authorList>
    </citation>
    <scope>NUCLEOTIDE SEQUENCE</scope>
    <source>
        <strain evidence="4">SORGH_AS_0457</strain>
    </source>
</reference>
<dbReference type="PANTHER" id="PTHR43022">
    <property type="entry name" value="PROTEIN SMF"/>
    <property type="match status" value="1"/>
</dbReference>
<dbReference type="NCBIfam" id="TIGR00732">
    <property type="entry name" value="dprA"/>
    <property type="match status" value="1"/>
</dbReference>
<dbReference type="Gene3D" id="1.10.10.10">
    <property type="entry name" value="Winged helix-like DNA-binding domain superfamily/Winged helix DNA-binding domain"/>
    <property type="match status" value="1"/>
</dbReference>
<comment type="caution">
    <text evidence="4">The sequence shown here is derived from an EMBL/GenBank/DDBJ whole genome shotgun (WGS) entry which is preliminary data.</text>
</comment>
<dbReference type="InterPro" id="IPR057666">
    <property type="entry name" value="DrpA_SLOG"/>
</dbReference>
<dbReference type="SUPFAM" id="SSF102405">
    <property type="entry name" value="MCP/YpsA-like"/>
    <property type="match status" value="1"/>
</dbReference>
<dbReference type="Gene3D" id="3.40.50.450">
    <property type="match status" value="1"/>
</dbReference>